<accession>A0A6A6JU09</accession>
<reference evidence="2" key="1">
    <citation type="journal article" date="2020" name="Stud. Mycol.">
        <title>101 Dothideomycetes genomes: a test case for predicting lifestyles and emergence of pathogens.</title>
        <authorList>
            <person name="Haridas S."/>
            <person name="Albert R."/>
            <person name="Binder M."/>
            <person name="Bloem J."/>
            <person name="Labutti K."/>
            <person name="Salamov A."/>
            <person name="Andreopoulos B."/>
            <person name="Baker S."/>
            <person name="Barry K."/>
            <person name="Bills G."/>
            <person name="Bluhm B."/>
            <person name="Cannon C."/>
            <person name="Castanera R."/>
            <person name="Culley D."/>
            <person name="Daum C."/>
            <person name="Ezra D."/>
            <person name="Gonzalez J."/>
            <person name="Henrissat B."/>
            <person name="Kuo A."/>
            <person name="Liang C."/>
            <person name="Lipzen A."/>
            <person name="Lutzoni F."/>
            <person name="Magnuson J."/>
            <person name="Mondo S."/>
            <person name="Nolan M."/>
            <person name="Ohm R."/>
            <person name="Pangilinan J."/>
            <person name="Park H.-J."/>
            <person name="Ramirez L."/>
            <person name="Alfaro M."/>
            <person name="Sun H."/>
            <person name="Tritt A."/>
            <person name="Yoshinaga Y."/>
            <person name="Zwiers L.-H."/>
            <person name="Turgeon B."/>
            <person name="Goodwin S."/>
            <person name="Spatafora J."/>
            <person name="Crous P."/>
            <person name="Grigoriev I."/>
        </authorList>
    </citation>
    <scope>NUCLEOTIDE SEQUENCE</scope>
    <source>
        <strain evidence="2">CBS 379.55</strain>
    </source>
</reference>
<evidence type="ECO:0000256" key="1">
    <source>
        <dbReference type="SAM" id="MobiDB-lite"/>
    </source>
</evidence>
<feature type="region of interest" description="Disordered" evidence="1">
    <location>
        <begin position="580"/>
        <end position="643"/>
    </location>
</feature>
<feature type="region of interest" description="Disordered" evidence="1">
    <location>
        <begin position="653"/>
        <end position="672"/>
    </location>
</feature>
<feature type="compositionally biased region" description="Polar residues" evidence="1">
    <location>
        <begin position="600"/>
        <end position="609"/>
    </location>
</feature>
<keyword evidence="3" id="KW-1185">Reference proteome</keyword>
<feature type="region of interest" description="Disordered" evidence="1">
    <location>
        <begin position="384"/>
        <end position="548"/>
    </location>
</feature>
<feature type="compositionally biased region" description="Low complexity" evidence="1">
    <location>
        <begin position="866"/>
        <end position="875"/>
    </location>
</feature>
<gene>
    <name evidence="2" type="ORF">EI97DRAFT_455579</name>
</gene>
<feature type="region of interest" description="Disordered" evidence="1">
    <location>
        <begin position="1013"/>
        <end position="1042"/>
    </location>
</feature>
<feature type="compositionally biased region" description="Basic and acidic residues" evidence="1">
    <location>
        <begin position="390"/>
        <end position="400"/>
    </location>
</feature>
<dbReference type="OrthoDB" id="3801597at2759"/>
<feature type="region of interest" description="Disordered" evidence="1">
    <location>
        <begin position="1"/>
        <end position="66"/>
    </location>
</feature>
<feature type="compositionally biased region" description="Low complexity" evidence="1">
    <location>
        <begin position="445"/>
        <end position="458"/>
    </location>
</feature>
<feature type="region of interest" description="Disordered" evidence="1">
    <location>
        <begin position="716"/>
        <end position="771"/>
    </location>
</feature>
<protein>
    <submittedName>
        <fullName evidence="2">Uncharacterized protein</fullName>
    </submittedName>
</protein>
<feature type="region of interest" description="Disordered" evidence="1">
    <location>
        <begin position="974"/>
        <end position="1000"/>
    </location>
</feature>
<organism evidence="2 3">
    <name type="scientific">Westerdykella ornata</name>
    <dbReference type="NCBI Taxonomy" id="318751"/>
    <lineage>
        <taxon>Eukaryota</taxon>
        <taxon>Fungi</taxon>
        <taxon>Dikarya</taxon>
        <taxon>Ascomycota</taxon>
        <taxon>Pezizomycotina</taxon>
        <taxon>Dothideomycetes</taxon>
        <taxon>Pleosporomycetidae</taxon>
        <taxon>Pleosporales</taxon>
        <taxon>Sporormiaceae</taxon>
        <taxon>Westerdykella</taxon>
    </lineage>
</organism>
<evidence type="ECO:0000313" key="2">
    <source>
        <dbReference type="EMBL" id="KAF2279318.1"/>
    </source>
</evidence>
<feature type="region of interest" description="Disordered" evidence="1">
    <location>
        <begin position="797"/>
        <end position="875"/>
    </location>
</feature>
<feature type="compositionally biased region" description="Polar residues" evidence="1">
    <location>
        <begin position="435"/>
        <end position="444"/>
    </location>
</feature>
<dbReference type="GeneID" id="54553832"/>
<proteinExistence type="predicted"/>
<feature type="compositionally biased region" description="Basic and acidic residues" evidence="1">
    <location>
        <begin position="327"/>
        <end position="339"/>
    </location>
</feature>
<feature type="compositionally biased region" description="Basic and acidic residues" evidence="1">
    <location>
        <begin position="413"/>
        <end position="426"/>
    </location>
</feature>
<feature type="compositionally biased region" description="Polar residues" evidence="1">
    <location>
        <begin position="531"/>
        <end position="548"/>
    </location>
</feature>
<dbReference type="AlphaFoldDB" id="A0A6A6JU09"/>
<feature type="compositionally biased region" description="Low complexity" evidence="1">
    <location>
        <begin position="1024"/>
        <end position="1033"/>
    </location>
</feature>
<evidence type="ECO:0000313" key="3">
    <source>
        <dbReference type="Proteomes" id="UP000800097"/>
    </source>
</evidence>
<feature type="compositionally biased region" description="Basic and acidic residues" evidence="1">
    <location>
        <begin position="54"/>
        <end position="66"/>
    </location>
</feature>
<name>A0A6A6JU09_WESOR</name>
<dbReference type="RefSeq" id="XP_033656857.1">
    <property type="nucleotide sequence ID" value="XM_033800657.1"/>
</dbReference>
<feature type="region of interest" description="Disordered" evidence="1">
    <location>
        <begin position="316"/>
        <end position="358"/>
    </location>
</feature>
<feature type="compositionally biased region" description="Basic and acidic residues" evidence="1">
    <location>
        <begin position="1"/>
        <end position="11"/>
    </location>
</feature>
<dbReference type="Proteomes" id="UP000800097">
    <property type="component" value="Unassembled WGS sequence"/>
</dbReference>
<feature type="compositionally biased region" description="Polar residues" evidence="1">
    <location>
        <begin position="498"/>
        <end position="509"/>
    </location>
</feature>
<dbReference type="EMBL" id="ML986486">
    <property type="protein sequence ID" value="KAF2279318.1"/>
    <property type="molecule type" value="Genomic_DNA"/>
</dbReference>
<sequence length="1042" mass="113378">MRLRDATERRAPLAYQGNGSYIDLGLESNDDPGEPQSRSRRGTNVRTMAPPRGRRPDRVPSPPDEKQREMLLLLPAPFPTLDPGETLEDRVEASQHCIAMLILQRFGKDDEARVASYKDIDRRNARELQISATQLPDLGGPQSASDLIRHLERVLRNRFGIGARTIHFRDLYWSLRQKIIDEIVQEAMVCFPGGGFLAVKALLGVDDKELHDILDENADNTMKDDEKQERRRLQEKCRAHHLSRYKQGKDDSAIHLALPESSDQNEVIDPDFPHPGGLLVACIYLLENHLPISLLGEWKDLMLPQLLSESIRPFPCAVSGRNPSGSELKDRIEARDTPKDQQCNPPLRPSPTVRTSKEECSLLDRQVASGAPVEDVEIVGERLVNPGSKRAGEGQDHAADTPHILPSFQKNATHVEPRTKNEEHRLVGGLKSAASGDTLNQIGESASRTPPSFRRSSTGNQALNSSRKERTLPQASLIHPHMATTEDAPRDGQLGFPSRSSFRSHPQQQARDEPALDSNSPKSGPKVKCVTTPTVPGSIPTPSLSPYNTAKIPEKPMCSAASMPSVRTPEARANYRQMVTEHHRSALQQAQTRSSHQEQGHATSGSENGINAMECTPASNRSPAEPGKACPPGVSLLPNQGNQSVTRAMPHANIASYDRKRSPVQVAKADPQRLRAVRRAANPTTSDQSVSVQAISAYQGSSLSAMNEPVPLQGTAFPASRKYSPANSAGDFYQPRPSTIPSPQRKVQHPAGGWQTSSNRPIEYPSRGPGVSCVSCPADAAHGALMHFSSQGHFNGPGAGNGLSSTVHANLVDSGPPPHSNGASNHNYPDPQAHLFQEGPRPVHSLPDHGSPPAHLKSSGQYYGHAPSPQAPAATPSYAPSHILYTGNLHGGNVMNMATFPNWISHHARPTMAPVGGGKPHTNWSTALQDQHGYDMYPAFPRYTCNRPYPQPQEAVDESMMDPRLLDKNQLRGHESGNKLDVAPTPTTNSPVPHREVSAGSPAELNRVVGGCDGRQGKREAQKVAAGVRAGGRATRRRKIVQ</sequence>